<keyword evidence="3 5" id="KW-1133">Transmembrane helix</keyword>
<feature type="transmembrane region" description="Helical" evidence="5">
    <location>
        <begin position="173"/>
        <end position="192"/>
    </location>
</feature>
<dbReference type="Proteomes" id="UP000549457">
    <property type="component" value="Unassembled WGS sequence"/>
</dbReference>
<evidence type="ECO:0000256" key="4">
    <source>
        <dbReference type="ARBA" id="ARBA00023136"/>
    </source>
</evidence>
<feature type="transmembrane region" description="Helical" evidence="5">
    <location>
        <begin position="372"/>
        <end position="397"/>
    </location>
</feature>
<keyword evidence="2 5" id="KW-0812">Transmembrane</keyword>
<comment type="subcellular location">
    <subcellularLocation>
        <location evidence="1">Membrane</location>
        <topology evidence="1">Multi-pass membrane protein</topology>
    </subcellularLocation>
</comment>
<sequence length="433" mass="44881">MVAASGRGVVLGNPALVAPLCWAAIILDGFDLVVLGALIPTLTNDTAGTPWMTTGQATFISMIGLVGMTLGALAIGTATDIIGRRKALIGAVAAFSVMTMLCGFAQGPVSLGLYRFLAGVGLGGCLPTAIALVTEFSGRSAAGKASTTMMTGYHVGAVATALLGLVFLDTLGWRAMFFAGAIPGLLLLPVMWRHVPESPAFLLAKGQPEAARRVADHYNITLEAPVIDPAAKAEVPIRTLLSPGFLRNSLAIWVTSFCGLLLVYALNTWLPKLMVQADYGLAQGLWFLMLLNAGAVVGLLVAGRVGDRIGLRRGSILWFLCGAIFLAALSVRMPIAALYVMVFLTGCFVFSAQVLVYAFTAASHPPQVRATAVGMSAGVGRVGAIVGPLLGGLLVGLGLGHPWGFYIFAIVGFCGAVALSMARETATSRASRS</sequence>
<dbReference type="EMBL" id="JACHFM010000002">
    <property type="protein sequence ID" value="MBB5222105.1"/>
    <property type="molecule type" value="Genomic_DNA"/>
</dbReference>
<feature type="transmembrane region" description="Helical" evidence="5">
    <location>
        <begin position="403"/>
        <end position="422"/>
    </location>
</feature>
<protein>
    <submittedName>
        <fullName evidence="7">MFS family permease</fullName>
    </submittedName>
</protein>
<feature type="transmembrane region" description="Helical" evidence="5">
    <location>
        <begin position="113"/>
        <end position="133"/>
    </location>
</feature>
<evidence type="ECO:0000259" key="6">
    <source>
        <dbReference type="PROSITE" id="PS50850"/>
    </source>
</evidence>
<dbReference type="CDD" id="cd17365">
    <property type="entry name" value="MFS_PcaK_like"/>
    <property type="match status" value="1"/>
</dbReference>
<proteinExistence type="predicted"/>
<dbReference type="RefSeq" id="WP_184148522.1">
    <property type="nucleotide sequence ID" value="NZ_JACHFM010000002.1"/>
</dbReference>
<evidence type="ECO:0000313" key="8">
    <source>
        <dbReference type="Proteomes" id="UP000549457"/>
    </source>
</evidence>
<feature type="transmembrane region" description="Helical" evidence="5">
    <location>
        <begin position="250"/>
        <end position="270"/>
    </location>
</feature>
<evidence type="ECO:0000256" key="1">
    <source>
        <dbReference type="ARBA" id="ARBA00004141"/>
    </source>
</evidence>
<dbReference type="InterPro" id="IPR020846">
    <property type="entry name" value="MFS_dom"/>
</dbReference>
<evidence type="ECO:0000256" key="2">
    <source>
        <dbReference type="ARBA" id="ARBA00022692"/>
    </source>
</evidence>
<comment type="caution">
    <text evidence="7">The sequence shown here is derived from an EMBL/GenBank/DDBJ whole genome shotgun (WGS) entry which is preliminary data.</text>
</comment>
<evidence type="ECO:0000256" key="3">
    <source>
        <dbReference type="ARBA" id="ARBA00022989"/>
    </source>
</evidence>
<dbReference type="InterPro" id="IPR036259">
    <property type="entry name" value="MFS_trans_sf"/>
</dbReference>
<keyword evidence="4 5" id="KW-0472">Membrane</keyword>
<dbReference type="PANTHER" id="PTHR23508:SF10">
    <property type="entry name" value="CARBOXYLIC ACID TRANSPORTER PROTEIN HOMOLOG"/>
    <property type="match status" value="1"/>
</dbReference>
<dbReference type="GO" id="GO:0005886">
    <property type="term" value="C:plasma membrane"/>
    <property type="evidence" value="ECO:0007669"/>
    <property type="project" value="TreeGrafter"/>
</dbReference>
<feature type="transmembrane region" description="Helical" evidence="5">
    <location>
        <begin position="59"/>
        <end position="76"/>
    </location>
</feature>
<organism evidence="7 8">
    <name type="scientific">Amaricoccus macauensis</name>
    <dbReference type="NCBI Taxonomy" id="57001"/>
    <lineage>
        <taxon>Bacteria</taxon>
        <taxon>Pseudomonadati</taxon>
        <taxon>Pseudomonadota</taxon>
        <taxon>Alphaproteobacteria</taxon>
        <taxon>Rhodobacterales</taxon>
        <taxon>Paracoccaceae</taxon>
        <taxon>Amaricoccus</taxon>
    </lineage>
</organism>
<dbReference type="GO" id="GO:0046943">
    <property type="term" value="F:carboxylic acid transmembrane transporter activity"/>
    <property type="evidence" value="ECO:0007669"/>
    <property type="project" value="TreeGrafter"/>
</dbReference>
<feature type="transmembrane region" description="Helical" evidence="5">
    <location>
        <begin position="282"/>
        <end position="302"/>
    </location>
</feature>
<feature type="transmembrane region" description="Helical" evidence="5">
    <location>
        <begin position="88"/>
        <end position="107"/>
    </location>
</feature>
<feature type="domain" description="Major facilitator superfamily (MFS) profile" evidence="6">
    <location>
        <begin position="17"/>
        <end position="427"/>
    </location>
</feature>
<evidence type="ECO:0000256" key="5">
    <source>
        <dbReference type="SAM" id="Phobius"/>
    </source>
</evidence>
<evidence type="ECO:0000313" key="7">
    <source>
        <dbReference type="EMBL" id="MBB5222105.1"/>
    </source>
</evidence>
<feature type="transmembrane region" description="Helical" evidence="5">
    <location>
        <begin position="145"/>
        <end position="167"/>
    </location>
</feature>
<accession>A0A840SNC9</accession>
<feature type="transmembrane region" description="Helical" evidence="5">
    <location>
        <begin position="337"/>
        <end position="360"/>
    </location>
</feature>
<dbReference type="PROSITE" id="PS50850">
    <property type="entry name" value="MFS"/>
    <property type="match status" value="1"/>
</dbReference>
<feature type="transmembrane region" description="Helical" evidence="5">
    <location>
        <begin position="314"/>
        <end position="331"/>
    </location>
</feature>
<gene>
    <name evidence="7" type="ORF">HNP73_002041</name>
</gene>
<dbReference type="Pfam" id="PF07690">
    <property type="entry name" value="MFS_1"/>
    <property type="match status" value="1"/>
</dbReference>
<dbReference type="PANTHER" id="PTHR23508">
    <property type="entry name" value="CARBOXYLIC ACID TRANSPORTER PROTEIN HOMOLOG"/>
    <property type="match status" value="1"/>
</dbReference>
<feature type="transmembrane region" description="Helical" evidence="5">
    <location>
        <begin position="16"/>
        <end position="39"/>
    </location>
</feature>
<dbReference type="InterPro" id="IPR011701">
    <property type="entry name" value="MFS"/>
</dbReference>
<dbReference type="Gene3D" id="1.20.1250.20">
    <property type="entry name" value="MFS general substrate transporter like domains"/>
    <property type="match status" value="1"/>
</dbReference>
<dbReference type="SUPFAM" id="SSF103473">
    <property type="entry name" value="MFS general substrate transporter"/>
    <property type="match status" value="1"/>
</dbReference>
<name>A0A840SNC9_9RHOB</name>
<keyword evidence="8" id="KW-1185">Reference proteome</keyword>
<dbReference type="AlphaFoldDB" id="A0A840SNC9"/>
<reference evidence="7 8" key="1">
    <citation type="submission" date="2020-08" db="EMBL/GenBank/DDBJ databases">
        <title>Genomic Encyclopedia of Type Strains, Phase IV (KMG-IV): sequencing the most valuable type-strain genomes for metagenomic binning, comparative biology and taxonomic classification.</title>
        <authorList>
            <person name="Goeker M."/>
        </authorList>
    </citation>
    <scope>NUCLEOTIDE SEQUENCE [LARGE SCALE GENOMIC DNA]</scope>
    <source>
        <strain evidence="7 8">DSM 101730</strain>
    </source>
</reference>